<evidence type="ECO:0000313" key="13">
    <source>
        <dbReference type="Proteomes" id="UP000648239"/>
    </source>
</evidence>
<gene>
    <name evidence="9" type="primary">kmo</name>
    <name evidence="12" type="ORF">IFK94_10020</name>
</gene>
<dbReference type="Pfam" id="PF01494">
    <property type="entry name" value="FAD_binding_3"/>
    <property type="match status" value="1"/>
</dbReference>
<dbReference type="GO" id="GO:0009435">
    <property type="term" value="P:NAD+ biosynthetic process"/>
    <property type="evidence" value="ECO:0007669"/>
    <property type="project" value="UniProtKB-UniPathway"/>
</dbReference>
<keyword evidence="7 9" id="KW-0503">Monooxygenase</keyword>
<keyword evidence="6 9" id="KW-0560">Oxidoreductase</keyword>
<comment type="cofactor">
    <cofactor evidence="1 9">
        <name>FAD</name>
        <dbReference type="ChEBI" id="CHEBI:57692"/>
    </cofactor>
</comment>
<keyword evidence="4 9" id="KW-0274">FAD</keyword>
<dbReference type="SUPFAM" id="SSF51905">
    <property type="entry name" value="FAD/NAD(P)-binding domain"/>
    <property type="match status" value="1"/>
</dbReference>
<evidence type="ECO:0000256" key="8">
    <source>
        <dbReference type="ARBA" id="ARBA00047818"/>
    </source>
</evidence>
<dbReference type="InterPro" id="IPR036188">
    <property type="entry name" value="FAD/NAD-bd_sf"/>
</dbReference>
<dbReference type="PANTHER" id="PTHR46028:SF2">
    <property type="entry name" value="KYNURENINE 3-MONOOXYGENASE"/>
    <property type="match status" value="1"/>
</dbReference>
<keyword evidence="5 9" id="KW-0521">NADP</keyword>
<evidence type="ECO:0000313" key="12">
    <source>
        <dbReference type="EMBL" id="MBD3868446.1"/>
    </source>
</evidence>
<evidence type="ECO:0000256" key="9">
    <source>
        <dbReference type="HAMAP-Rule" id="MF_01971"/>
    </source>
</evidence>
<dbReference type="HAMAP" id="MF_01971">
    <property type="entry name" value="Kynurenine_monooxygenase"/>
    <property type="match status" value="1"/>
</dbReference>
<dbReference type="Gene3D" id="3.50.50.60">
    <property type="entry name" value="FAD/NAD(P)-binding domain"/>
    <property type="match status" value="1"/>
</dbReference>
<feature type="transmembrane region" description="Helical" evidence="10">
    <location>
        <begin position="415"/>
        <end position="435"/>
    </location>
</feature>
<comment type="caution">
    <text evidence="12">The sequence shown here is derived from an EMBL/GenBank/DDBJ whole genome shotgun (WGS) entry which is preliminary data.</text>
</comment>
<keyword evidence="3 9" id="KW-0662">Pyridine nucleotide biosynthesis</keyword>
<comment type="function">
    <text evidence="9">Catalyzes the hydroxylation of L-kynurenine (L-Kyn) to form 3-hydroxy-L-kynurenine (L-3OHKyn). Required for synthesis of quinolinic acid.</text>
</comment>
<dbReference type="InterPro" id="IPR027545">
    <property type="entry name" value="Kynurenine_monooxygenase"/>
</dbReference>
<dbReference type="GO" id="GO:0071949">
    <property type="term" value="F:FAD binding"/>
    <property type="evidence" value="ECO:0007669"/>
    <property type="project" value="InterPro"/>
</dbReference>
<evidence type="ECO:0000256" key="5">
    <source>
        <dbReference type="ARBA" id="ARBA00022857"/>
    </source>
</evidence>
<reference evidence="12 13" key="1">
    <citation type="submission" date="2020-08" db="EMBL/GenBank/DDBJ databases">
        <title>Acidobacteriota in marine sediments use diverse sulfur dissimilation pathways.</title>
        <authorList>
            <person name="Wasmund K."/>
        </authorList>
    </citation>
    <scope>NUCLEOTIDE SEQUENCE [LARGE SCALE GENOMIC DNA]</scope>
    <source>
        <strain evidence="12">MAG AM4</strain>
    </source>
</reference>
<accession>A0A8J7C2T5</accession>
<organism evidence="12 13">
    <name type="scientific">Candidatus Polarisedimenticola svalbardensis</name>
    <dbReference type="NCBI Taxonomy" id="2886004"/>
    <lineage>
        <taxon>Bacteria</taxon>
        <taxon>Pseudomonadati</taxon>
        <taxon>Acidobacteriota</taxon>
        <taxon>Candidatus Polarisedimenticolia</taxon>
        <taxon>Candidatus Polarisedimenticolales</taxon>
        <taxon>Candidatus Polarisedimenticolaceae</taxon>
        <taxon>Candidatus Polarisedimenticola</taxon>
    </lineage>
</organism>
<dbReference type="GO" id="GO:0019805">
    <property type="term" value="P:quinolinate biosynthetic process"/>
    <property type="evidence" value="ECO:0007669"/>
    <property type="project" value="UniProtKB-UniRule"/>
</dbReference>
<dbReference type="InterPro" id="IPR002938">
    <property type="entry name" value="FAD-bd"/>
</dbReference>
<evidence type="ECO:0000256" key="7">
    <source>
        <dbReference type="ARBA" id="ARBA00023033"/>
    </source>
</evidence>
<dbReference type="GO" id="GO:0006569">
    <property type="term" value="P:L-tryptophan catabolic process"/>
    <property type="evidence" value="ECO:0007669"/>
    <property type="project" value="UniProtKB-UniRule"/>
</dbReference>
<comment type="catalytic activity">
    <reaction evidence="8 9">
        <text>L-kynurenine + NADPH + O2 + H(+) = 3-hydroxy-L-kynurenine + NADP(+) + H2O</text>
        <dbReference type="Rhea" id="RHEA:20545"/>
        <dbReference type="ChEBI" id="CHEBI:15377"/>
        <dbReference type="ChEBI" id="CHEBI:15378"/>
        <dbReference type="ChEBI" id="CHEBI:15379"/>
        <dbReference type="ChEBI" id="CHEBI:57783"/>
        <dbReference type="ChEBI" id="CHEBI:57959"/>
        <dbReference type="ChEBI" id="CHEBI:58125"/>
        <dbReference type="ChEBI" id="CHEBI:58349"/>
        <dbReference type="EC" id="1.14.13.9"/>
    </reaction>
</comment>
<protein>
    <recommendedName>
        <fullName evidence="9">Kynurenine 3-monooxygenase</fullName>
        <ecNumber evidence="9">1.14.13.9</ecNumber>
    </recommendedName>
    <alternativeName>
        <fullName evidence="9">Kynurenine 3-hydroxylase</fullName>
    </alternativeName>
</protein>
<dbReference type="EMBL" id="JACXWD010000032">
    <property type="protein sequence ID" value="MBD3868446.1"/>
    <property type="molecule type" value="Genomic_DNA"/>
</dbReference>
<comment type="pathway">
    <text evidence="9">Cofactor biosynthesis; NAD(+) biosynthesis; quinolinate from L-kynurenine: step 1/3.</text>
</comment>
<dbReference type="UniPathway" id="UPA00253">
    <property type="reaction ID" value="UER00328"/>
</dbReference>
<comment type="similarity">
    <text evidence="9">Belongs to the aromatic-ring hydroxylase family. KMO subfamily.</text>
</comment>
<dbReference type="GO" id="GO:0043420">
    <property type="term" value="P:anthranilate metabolic process"/>
    <property type="evidence" value="ECO:0007669"/>
    <property type="project" value="UniProtKB-UniRule"/>
</dbReference>
<evidence type="ECO:0000256" key="1">
    <source>
        <dbReference type="ARBA" id="ARBA00001974"/>
    </source>
</evidence>
<dbReference type="FunFam" id="3.50.50.60:FF:000185">
    <property type="entry name" value="Kynurenine 3-monooxygenase"/>
    <property type="match status" value="1"/>
</dbReference>
<dbReference type="Proteomes" id="UP000648239">
    <property type="component" value="Unassembled WGS sequence"/>
</dbReference>
<evidence type="ECO:0000256" key="10">
    <source>
        <dbReference type="SAM" id="Phobius"/>
    </source>
</evidence>
<evidence type="ECO:0000256" key="2">
    <source>
        <dbReference type="ARBA" id="ARBA00022630"/>
    </source>
</evidence>
<evidence type="ECO:0000256" key="3">
    <source>
        <dbReference type="ARBA" id="ARBA00022642"/>
    </source>
</evidence>
<feature type="domain" description="FAD-binding" evidence="11">
    <location>
        <begin position="6"/>
        <end position="348"/>
    </location>
</feature>
<keyword evidence="2 9" id="KW-0285">Flavoprotein</keyword>
<evidence type="ECO:0000256" key="4">
    <source>
        <dbReference type="ARBA" id="ARBA00022827"/>
    </source>
</evidence>
<evidence type="ECO:0000256" key="6">
    <source>
        <dbReference type="ARBA" id="ARBA00023002"/>
    </source>
</evidence>
<keyword evidence="10" id="KW-0812">Transmembrane</keyword>
<dbReference type="PRINTS" id="PR00420">
    <property type="entry name" value="RNGMNOXGNASE"/>
</dbReference>
<dbReference type="GO" id="GO:0004502">
    <property type="term" value="F:kynurenine 3-monooxygenase activity"/>
    <property type="evidence" value="ECO:0007669"/>
    <property type="project" value="UniProtKB-UniRule"/>
</dbReference>
<name>A0A8J7C2T5_9BACT</name>
<dbReference type="AlphaFoldDB" id="A0A8J7C2T5"/>
<keyword evidence="10" id="KW-1133">Transmembrane helix</keyword>
<dbReference type="EC" id="1.14.13.9" evidence="9"/>
<sequence>MSGEKILIAGAGLGGALLAARLGMAGHDVEVFERRSDPRNTGLAEGKSINLAISTRGFHALAQIGLERRILDMAVPMRGRLMHDRQGGTVFQPYGTGKDHTIKSVSRGGLNLELIRRADEFPNVTFHFDQACTGCDPDRPAITLRGPSGQTRDAEGDVVVGADGAFSAVRRSLQRRAGFDYSQSYLRQSYKELTIPAAGDGGYRIDPDVLHIWPRGGFMLIALPNLDKSFTVTLFWPPEEYPGLDTGDVTGFFLEQFPDTVPLMPDLVQDFNDNPTGSLVTVRCDPWHHEGKVLLLGDACHAVVPFYGQGANAAFEDCTVLMDAVLEHPNDMAAAFRSYHLQRKSHVDVLADLAIENFQVMSEHVMSRRFLMRKKFDHLLELLFPAAYLPLYTMISFTRIPYGDAVRKAERQNRALGWVVGCIGIVAALSVLAVLL</sequence>
<dbReference type="GO" id="GO:0070189">
    <property type="term" value="P:kynurenine metabolic process"/>
    <property type="evidence" value="ECO:0007669"/>
    <property type="project" value="TreeGrafter"/>
</dbReference>
<keyword evidence="10" id="KW-0472">Membrane</keyword>
<evidence type="ECO:0000259" key="11">
    <source>
        <dbReference type="Pfam" id="PF01494"/>
    </source>
</evidence>
<dbReference type="PANTHER" id="PTHR46028">
    <property type="entry name" value="KYNURENINE 3-MONOOXYGENASE"/>
    <property type="match status" value="1"/>
</dbReference>
<proteinExistence type="inferred from homology"/>
<feature type="transmembrane region" description="Helical" evidence="10">
    <location>
        <begin position="382"/>
        <end position="403"/>
    </location>
</feature>